<accession>A0A5J6HMU6</accession>
<evidence type="ECO:0000256" key="7">
    <source>
        <dbReference type="SAM" id="MobiDB-lite"/>
    </source>
</evidence>
<dbReference type="NCBIfam" id="TIGR01733">
    <property type="entry name" value="AA-adenyl-dom"/>
    <property type="match status" value="3"/>
</dbReference>
<dbReference type="InterPro" id="IPR010071">
    <property type="entry name" value="AA_adenyl_dom"/>
</dbReference>
<dbReference type="SUPFAM" id="SSF52777">
    <property type="entry name" value="CoA-dependent acyltransferases"/>
    <property type="match status" value="12"/>
</dbReference>
<dbReference type="InterPro" id="IPR020806">
    <property type="entry name" value="PKS_PP-bd"/>
</dbReference>
<organism evidence="9 10">
    <name type="scientific">Streptomyces alboniger</name>
    <dbReference type="NCBI Taxonomy" id="132473"/>
    <lineage>
        <taxon>Bacteria</taxon>
        <taxon>Bacillati</taxon>
        <taxon>Actinomycetota</taxon>
        <taxon>Actinomycetes</taxon>
        <taxon>Kitasatosporales</taxon>
        <taxon>Streptomycetaceae</taxon>
        <taxon>Streptomyces</taxon>
        <taxon>Streptomyces aurantiacus group</taxon>
    </lineage>
</organism>
<dbReference type="NCBIfam" id="TIGR01720">
    <property type="entry name" value="NRPS-para261"/>
    <property type="match status" value="3"/>
</dbReference>
<feature type="domain" description="Carrier" evidence="8">
    <location>
        <begin position="2544"/>
        <end position="2618"/>
    </location>
</feature>
<dbReference type="InterPro" id="IPR010060">
    <property type="entry name" value="NRPS_synth"/>
</dbReference>
<dbReference type="Gene3D" id="2.30.38.10">
    <property type="entry name" value="Luciferase, Domain 3"/>
    <property type="match status" value="2"/>
</dbReference>
<dbReference type="Gene3D" id="3.30.559.30">
    <property type="entry name" value="Nonribosomal peptide synthetase, condensation domain"/>
    <property type="match status" value="6"/>
</dbReference>
<dbReference type="GO" id="GO:0017000">
    <property type="term" value="P:antibiotic biosynthetic process"/>
    <property type="evidence" value="ECO:0007669"/>
    <property type="project" value="UniProtKB-KW"/>
</dbReference>
<dbReference type="SMART" id="SM00823">
    <property type="entry name" value="PKS_PP"/>
    <property type="match status" value="3"/>
</dbReference>
<dbReference type="Pfam" id="PF13193">
    <property type="entry name" value="AMP-binding_C"/>
    <property type="match status" value="3"/>
</dbReference>
<feature type="compositionally biased region" description="Basic and acidic residues" evidence="7">
    <location>
        <begin position="2126"/>
        <end position="2135"/>
    </location>
</feature>
<dbReference type="GO" id="GO:0044550">
    <property type="term" value="P:secondary metabolite biosynthetic process"/>
    <property type="evidence" value="ECO:0007669"/>
    <property type="project" value="UniProtKB-ARBA"/>
</dbReference>
<evidence type="ECO:0000256" key="2">
    <source>
        <dbReference type="ARBA" id="ARBA00006432"/>
    </source>
</evidence>
<evidence type="ECO:0000256" key="1">
    <source>
        <dbReference type="ARBA" id="ARBA00001957"/>
    </source>
</evidence>
<keyword evidence="3" id="KW-0596">Phosphopantetheine</keyword>
<dbReference type="InterPro" id="IPR042099">
    <property type="entry name" value="ANL_N_sf"/>
</dbReference>
<feature type="region of interest" description="Disordered" evidence="7">
    <location>
        <begin position="2125"/>
        <end position="2158"/>
    </location>
</feature>
<dbReference type="Pfam" id="PF00668">
    <property type="entry name" value="Condensation"/>
    <property type="match status" value="6"/>
</dbReference>
<feature type="compositionally biased region" description="Low complexity" evidence="7">
    <location>
        <begin position="2136"/>
        <end position="2149"/>
    </location>
</feature>
<keyword evidence="5" id="KW-0677">Repeat</keyword>
<name>A0A5J6HMU6_STRAD</name>
<reference evidence="9 10" key="1">
    <citation type="submission" date="2017-09" db="EMBL/GenBank/DDBJ databases">
        <authorList>
            <person name="Lee N."/>
            <person name="Cho B.-K."/>
        </authorList>
    </citation>
    <scope>NUCLEOTIDE SEQUENCE [LARGE SCALE GENOMIC DNA]</scope>
    <source>
        <strain evidence="9 10">ATCC 12461</strain>
    </source>
</reference>
<dbReference type="GO" id="GO:0008610">
    <property type="term" value="P:lipid biosynthetic process"/>
    <property type="evidence" value="ECO:0007669"/>
    <property type="project" value="UniProtKB-ARBA"/>
</dbReference>
<keyword evidence="6" id="KW-0045">Antibiotic biosynthesis</keyword>
<dbReference type="Gene3D" id="3.30.559.10">
    <property type="entry name" value="Chloramphenicol acetyltransferase-like domain"/>
    <property type="match status" value="6"/>
</dbReference>
<evidence type="ECO:0000256" key="6">
    <source>
        <dbReference type="ARBA" id="ARBA00023194"/>
    </source>
</evidence>
<dbReference type="GO" id="GO:0043041">
    <property type="term" value="P:amino acid activation for nonribosomal peptide biosynthetic process"/>
    <property type="evidence" value="ECO:0007669"/>
    <property type="project" value="TreeGrafter"/>
</dbReference>
<dbReference type="InterPro" id="IPR025110">
    <property type="entry name" value="AMP-bd_C"/>
</dbReference>
<dbReference type="InterPro" id="IPR023213">
    <property type="entry name" value="CAT-like_dom_sf"/>
</dbReference>
<dbReference type="NCBIfam" id="NF003417">
    <property type="entry name" value="PRK04813.1"/>
    <property type="match status" value="3"/>
</dbReference>
<dbReference type="InterPro" id="IPR020845">
    <property type="entry name" value="AMP-binding_CS"/>
</dbReference>
<dbReference type="InterPro" id="IPR009081">
    <property type="entry name" value="PP-bd_ACP"/>
</dbReference>
<feature type="domain" description="Carrier" evidence="8">
    <location>
        <begin position="963"/>
        <end position="1037"/>
    </location>
</feature>
<dbReference type="SUPFAM" id="SSF56801">
    <property type="entry name" value="Acetyl-CoA synthetase-like"/>
    <property type="match status" value="3"/>
</dbReference>
<dbReference type="FunFam" id="2.30.38.10:FF:000001">
    <property type="entry name" value="Non-ribosomal peptide synthetase PvdI"/>
    <property type="match status" value="1"/>
</dbReference>
<evidence type="ECO:0000313" key="10">
    <source>
        <dbReference type="Proteomes" id="UP000326553"/>
    </source>
</evidence>
<dbReference type="EMBL" id="CP023695">
    <property type="protein sequence ID" value="QEV21556.1"/>
    <property type="molecule type" value="Genomic_DNA"/>
</dbReference>
<dbReference type="Gene3D" id="3.40.50.980">
    <property type="match status" value="4"/>
</dbReference>
<dbReference type="FunFam" id="3.40.50.980:FF:000001">
    <property type="entry name" value="Non-ribosomal peptide synthetase"/>
    <property type="match status" value="2"/>
</dbReference>
<dbReference type="KEGG" id="salw:CP975_32025"/>
<proteinExistence type="inferred from homology"/>
<dbReference type="PROSITE" id="PS00455">
    <property type="entry name" value="AMP_BINDING"/>
    <property type="match status" value="3"/>
</dbReference>
<dbReference type="OrthoDB" id="2472181at2"/>
<dbReference type="Pfam" id="PF00501">
    <property type="entry name" value="AMP-binding"/>
    <property type="match status" value="3"/>
</dbReference>
<comment type="similarity">
    <text evidence="2">Belongs to the ATP-dependent AMP-binding enzyme family.</text>
</comment>
<dbReference type="Gene3D" id="3.40.50.12780">
    <property type="entry name" value="N-terminal domain of ligase-like"/>
    <property type="match status" value="1"/>
</dbReference>
<dbReference type="GO" id="GO:0031177">
    <property type="term" value="F:phosphopantetheine binding"/>
    <property type="evidence" value="ECO:0007669"/>
    <property type="project" value="InterPro"/>
</dbReference>
<keyword evidence="4" id="KW-0597">Phosphoprotein</keyword>
<dbReference type="RefSeq" id="WP_150477627.1">
    <property type="nucleotide sequence ID" value="NZ_CP023695.1"/>
</dbReference>
<dbReference type="InterPro" id="IPR036736">
    <property type="entry name" value="ACP-like_sf"/>
</dbReference>
<dbReference type="GO" id="GO:0003824">
    <property type="term" value="F:catalytic activity"/>
    <property type="evidence" value="ECO:0007669"/>
    <property type="project" value="InterPro"/>
</dbReference>
<gene>
    <name evidence="9" type="ORF">CP975_32025</name>
</gene>
<dbReference type="InterPro" id="IPR001242">
    <property type="entry name" value="Condensation_dom"/>
</dbReference>
<dbReference type="Proteomes" id="UP000326553">
    <property type="component" value="Chromosome"/>
</dbReference>
<comment type="cofactor">
    <cofactor evidence="1">
        <name>pantetheine 4'-phosphate</name>
        <dbReference type="ChEBI" id="CHEBI:47942"/>
    </cofactor>
</comment>
<dbReference type="Pfam" id="PF00550">
    <property type="entry name" value="PP-binding"/>
    <property type="match status" value="3"/>
</dbReference>
<dbReference type="GO" id="GO:0005829">
    <property type="term" value="C:cytosol"/>
    <property type="evidence" value="ECO:0007669"/>
    <property type="project" value="TreeGrafter"/>
</dbReference>
<evidence type="ECO:0000259" key="8">
    <source>
        <dbReference type="PROSITE" id="PS50075"/>
    </source>
</evidence>
<dbReference type="InterPro" id="IPR000873">
    <property type="entry name" value="AMP-dep_synth/lig_dom"/>
</dbReference>
<dbReference type="InterPro" id="IPR006162">
    <property type="entry name" value="Ppantetheine_attach_site"/>
</dbReference>
<sequence length="4689" mass="496540">MTRSLVEDVWPLSPLQAGLLFHAAFDGEGPDVYQGQRTLELSGPLDVNRLHRSWQALLDRHGALRASFRGRKSGEAVQVIAREAVLPWRTEDVSELAEADAASEADRLAARERARRFDPAVAPLLRLLLIRLGDERHRLVLTSHHVVMDGWSMAVLFNELPAVYAAGGETHGLPRTTSYREYLAWLARQDKESARNAWRAELAGSDEPTLVGPADPARTPVAPASLVTRLSPELTHGIVQLARAHDLTVNTVIQGAWALLLARLAGRTDVVFGATVAGRPAELPGVESMVGLFINTLPVRVRLDGGQPVAEMLARLQERQAALMAHQHLGLSEIQKLAGPGAVFDTIVVFENYPRPPQEEPAPDAFTMRPLGEREAAHYPLTLVVAPESDRMAVKLDHRPDLFDHTAAQSVIGRLVRVLEQLVADPAMLVGRVDVAGVVERALVVEAWNATRARVPGVSVPELFARQVERSPGAEAVIDGEHALSYEELSEAAGCLAGYLVGLGVGRGDRVAVVMERSVDLLVALLGVWQAGAAYVPVDPEYPAERITYVLTDSAPAAVVCTRETQGLLPEDVDVPPVVFDDAEVAAAVARCRPMATGSRVGAEDLAYVMYTSGSTGVPKGVAVPHGSVAALAGDSGWSIGADDAVLMHAPHAFDISLFEVWVPLVAGGRVVVAGPGAVDAGRVREAVAEGVTALHVTAGLFRVLAEESAECFAGLREVLTGGDVVPAGSVARVREVCPGVQVRHLYGPTEVTLCATWHVLPVGVRGGSVLPIGRPLANRQVYVLDAFLQPVPPGVAGELYVAAAGLARGYCGRSGLTAERFVACPFGEGGRRMYRTGDLVRWSSGGELLFVGRADEQVKVRGFRVELGEVEAVLAGHEALGQAVVVACQDGPGDKRLTGYVTADGPGIDARVLRTYVSDRLPAYMVPAAIVVLDALPLTVNGKVDRAALPAPDFAARVTGRGPRTETERTLSRLFAEVLGLDRVGVEDGFFELGGDSISSMQLASRARRSGLVVTPRQVFEEKTPERLATVAETLEEAAGKAAATHDVGVGEAPWTPVMRALGERAAQPDFAQWVILGAPAGLGLDALTTGLGALLDAHDMLRARTVPGEPKLIVGERGSVDAGNLVAYVDAVHAADDALDRIAEQAARKAVQRLDPAAGVMTQAVWVDAGPGRVGRLVFVAHHLVVDGVAWRILVPDLRAACEAAIDGRVPHLDPVGTSFRRWAERLAAEATGERRVAELDDWLTLLGDSQTPLGSRALDRDIDTAHTLRQRTWVVPPEQAATLVGRTPNAYHCGIDDVLLAALAGAVAYWRGDGDTDVLVDVEGHGRESLDDGVDLSRTVGWFTSAHPVRLGTAGVDLAQVRAGGPAAGALLKAVKEQARAVPGDGLGHALLRHLNPETAPALAAAPAPEIGFNYLGRFTTDTTTGAPTPWQQAGTTPIGGSVDLDMPLPHTLEANVSVQDTIDGTALEIRLSWPGELMDKADAERLGLTWVAMLGGLAAHTEEHGAGGHTPCDFPLLDTLTQAGVERLESAVPELADVWPLSPLQEGMLFHATFDGEGPDAYQSQRVLAVDGPLDTERLRASWQDLVARHDALRASFHRLPTGEAVQVVARDVEPPWREADVSDRPADEALAEARRLAARDAAERLDLAVPPLLRLLLIRLGEDRHHLVVTSHHIVADGWSTPLLLNEVSKTYAAGSQAYTAESEASAADEAAPARTASYGDYLAWLHRQDKETARRAWQAELAGADEPTLLAPTDLGGVPVLPEERSLRLSRSTTRALTELARAQGLTVNTVVQGAWAMVLARLARRTDVVFGTTVAGRPPEIPGAETMVGLFINTLPVRVPLDARQPVLAMLAQLQEQQTALMAHQHIGLTEIQAACGAGATFDTMLMFENYPRNTPLLPAPGPDRDDGRVALTQVDSRLGTHYPLAVGVVPDDRLGVRLTYRPDVLDGRRALHVGRQLARVLDRIAADPALRVGDVDVLESTERTMVLERWNATDRPVPTGTLGEMFEAQARRSPDAPAVIAADRRWTYAQLARAADHVSHEVRARGVRRGDLVGVVMERSADVVAVLLGVARAGAAFVPVDPAYPEERIARVLADADPALVVCTATTEAVLPAGVPRWVHDTSDRPDTPGALGTPAPTGPTHRAEDGTSRATDPAYVIYTSGSTGTPKGVVVTHGGLGNLAAGQIERFAVRPDSRVLQLASWSFDAAVSELCMALLSGAALVVADADRLPPHGVLADVAAEFGVTHMTVPPSVLATVDALPDTVETLIVAGEECPPWLAERWSERRLVNAYGPTEVTVCAAMSEPLHTTGEGPVPVGRPLVNTRTYVLDDFLKPVAPGTVGELYVVGPGLACGYLHRPGPTAQRFVANPFRGPGDADRMYRTGDLAQWTAEGELLFVGRADDQVKVRGFRVELGEIETVLAGHEAVGRAVVVARQDGPGERRLVAYVVAEAAGVVAETAGVGTKVPGLDAEVPGVAAKVPGLDARELRAYVADRLPEYMVPAAIVVLDALPLTVNGKLDRAALPAPAFAAKVAGREPRTATERTLCRLFAEVLGLERVGAEDGFFELGGDSISSMQLASRAREAGLVVTPRQVFEEKTPERLAMVVAVAGQEAATVDVGVGEVPWTPVMRAFGDRAADAGFAQWVILGAPAGLGLDVLTTGLGALLDAHDMLRARTVPGEPKLIVGEPGTVDASALVSRVPAAAAEIGEVAERTAGEAVGHLDPASGVMVRAVWMDAGPDHDGRLVVVAHHLVADVVSWRVLVPDLRAACEAAAAGNEPRPAPVGTSFRRWAELLAAEAVDERRVAELNDWLALLGEQQPPLGSRELDPGRDTARTLRRTSWVVPPEQAATLLGRTTAAFHCGVDEVLLATLAGALAQWRPDTAAGVLVDIEGHGRESLDDGVDLSRTVGWFTSAHPVRLGTAGLDPVQAQAGGTAAGALLKAVKEQARAVPGDGLGHALLRHLNPETAPALAAAPTPQIGFNYLGRFTTATTDPATTATTDPATPGAPAPWQPAGETAIGGSVDPDMPATHVLEAGAAVRDTPEGPELTLTLTRPGLLVTEAEAERLGRAWVAMLGGLAAHTEQSGAGGHTPSDFPLLDTLTRNALTRNALTQGGVEALESAVPGLDDVWPLSPLQEGMLFHATFDEEAPDVYEGQRALALHGPLDASRLRAAWETVLRRHPILRASFHRLASGEAVQVVARDVELPWREVDLSGLAQADADTEAERLATSERARRIDVTRAPLLRLLLIRLAEDRHRLVLTSHHITMDGWSLPVLINDLHAAYEAHAAGGDGRGLPPVTSYRDYLAWLDRQDKEAARDAWRAELAGLGEPTLVAPVEAVRVPMVPDRIRFAFPDEVSRGVAELALRQGLTVNTVVQGAWALLLARLTGRTDVVFGATVAGRPADLPGAESAIGLFINTVPVRVPLVAGQPVREMLAELQDRQVALMAHQHMGLAEISQLAGPAATFDTLVVYESYPHPPGATDAPASLRIRPDGDPQDMGHYPLTFVVSPGQRMHGDFVFRPDVCDRARAEDMVASLVRILEQLVADPAAPVGRVDVVAATARDLVVRQWNRTRDPAAGAAPLPELTARQAERTPDAVALIEGEQSVSYRELVEEAGRLARYLARAGVGPERRVAVVGERSATTVRSLLAVSMAGGVFLPVDADYPAERIAYVLTDAAPAVVVCTERSRGAVPAGFTGRVVVTDDPRVAGEVRRCAGGPLRDEERTAPLRPSHAAYVIYTSGSTGTPKGVVVTHAGLGNLARAQIDRFGVRADSRVLQFASLSFDAAVSELCMAFLSGGSLVVAAPDELPPRVSLDEAVRRARASHVTVPPSVLAAEERLPPALETVVVAGEACPPGLVDRWARGRRMVNAYGPTETTVCAAMSEPLAPGRDVVPMGQPMANAQVFVLDEFLLPAPPGVPGELYVAGAGLARGYLGRAGLSAQRFVACPFAAGGRMYRTGDVGRWTREGELLFTGRADDQLKVRGHRIEPGEVETVLTSHPHVVQAVVVARRDHTDGNRLVAYVVADPARHSGDATTAEGATELPPYVADLPAYVRERLPEYMVPTVFVPLDRLPLNVNGKVDRAALPAPDLAERVTDGQARNGTERLLCDLFAEVLGLERVGVGDSFFELGGDSIMSMQLASRARRAGLLLTSRQVFEEKTPERLAEVAEAAEPDTAVDDTGVGEVPWTPVMRALGERAARPGFAQWTVLGAPAGLGTDTLTAGLGALLDTHDMLRARTVPGEPKLIVGERGSVDAAGLVARVDATGARDDAALDEIAGRAAREAVERLDPAAGILVQAVWADAGQDRTGRVVLVVHHLVVDGVSWRVLVPDLRAACEAAAAGGEPALDPVGTSFRRWAELLAAQASGERRTAELDDWLALLGKPQPPLGQSDVDPALDTVRTLLHRTWTLPPEQAATLVGKAPAAFHCGVDDILLAALAGAVGHWRPETAAGLLVDVEGHGREPLEGADPLRTVGWFTSVRPVRLAVDTAHLDDAMAGGRAAGSLVKAVKEQARAVPGDGLGHELLRHLNPVTGPVLKAAPAAQIGFNYLGRFAAGGGADGGTGTGPVGPWHLAGESAIGGSVDLDMPATHVVDAGAVVRDTADGPELTITLSWASRLLEEADAQRLGTAWLRMLDGLAGHTTDPTAGGHTPSDFRLLDLAQHQIDELEAGFTGEQS</sequence>
<dbReference type="PANTHER" id="PTHR45527">
    <property type="entry name" value="NONRIBOSOMAL PEPTIDE SYNTHETASE"/>
    <property type="match status" value="1"/>
</dbReference>
<dbReference type="PROSITE" id="PS50075">
    <property type="entry name" value="CARRIER"/>
    <property type="match status" value="3"/>
</dbReference>
<dbReference type="Gene3D" id="3.30.300.30">
    <property type="match status" value="3"/>
</dbReference>
<evidence type="ECO:0000256" key="3">
    <source>
        <dbReference type="ARBA" id="ARBA00022450"/>
    </source>
</evidence>
<dbReference type="FunFam" id="1.10.1200.10:FF:000005">
    <property type="entry name" value="Nonribosomal peptide synthetase 1"/>
    <property type="match status" value="3"/>
</dbReference>
<feature type="domain" description="Carrier" evidence="8">
    <location>
        <begin position="4110"/>
        <end position="4184"/>
    </location>
</feature>
<dbReference type="CDD" id="cd12117">
    <property type="entry name" value="A_NRPS_Srf_like"/>
    <property type="match status" value="1"/>
</dbReference>
<dbReference type="CDD" id="cd19543">
    <property type="entry name" value="DCL_NRPS"/>
    <property type="match status" value="3"/>
</dbReference>
<dbReference type="SUPFAM" id="SSF47336">
    <property type="entry name" value="ACP-like"/>
    <property type="match status" value="3"/>
</dbReference>
<protein>
    <submittedName>
        <fullName evidence="9">Amino acid adenylation domain-containing protein</fullName>
    </submittedName>
</protein>
<dbReference type="PROSITE" id="PS00012">
    <property type="entry name" value="PHOSPHOPANTETHEINE"/>
    <property type="match status" value="3"/>
</dbReference>
<dbReference type="Gene3D" id="1.10.1200.10">
    <property type="entry name" value="ACP-like"/>
    <property type="match status" value="3"/>
</dbReference>
<dbReference type="FunFam" id="3.40.50.12780:FF:000012">
    <property type="entry name" value="Non-ribosomal peptide synthetase"/>
    <property type="match status" value="2"/>
</dbReference>
<evidence type="ECO:0000256" key="4">
    <source>
        <dbReference type="ARBA" id="ARBA00022553"/>
    </source>
</evidence>
<evidence type="ECO:0000256" key="5">
    <source>
        <dbReference type="ARBA" id="ARBA00022737"/>
    </source>
</evidence>
<evidence type="ECO:0000313" key="9">
    <source>
        <dbReference type="EMBL" id="QEV21556.1"/>
    </source>
</evidence>
<dbReference type="InterPro" id="IPR045851">
    <property type="entry name" value="AMP-bd_C_sf"/>
</dbReference>
<dbReference type="PANTHER" id="PTHR45527:SF1">
    <property type="entry name" value="FATTY ACID SYNTHASE"/>
    <property type="match status" value="1"/>
</dbReference>
<dbReference type="FunFam" id="3.30.300.30:FF:000010">
    <property type="entry name" value="Enterobactin synthetase component F"/>
    <property type="match status" value="3"/>
</dbReference>
<keyword evidence="10" id="KW-1185">Reference proteome</keyword>